<gene>
    <name evidence="5" type="ORF">FRZ40_20120</name>
    <name evidence="4" type="ORF">V4C56_25605</name>
</gene>
<evidence type="ECO:0000259" key="3">
    <source>
        <dbReference type="Pfam" id="PF01557"/>
    </source>
</evidence>
<reference evidence="5 6" key="1">
    <citation type="journal article" date="2018" name="Int. J. Syst. Evol. Microbiol.">
        <title>Paraburkholderia azotifigens sp. nov., a nitrogen-fixing bacterium isolated from paddy soil.</title>
        <authorList>
            <person name="Choi G.M."/>
            <person name="Im W.T."/>
        </authorList>
    </citation>
    <scope>NUCLEOTIDE SEQUENCE [LARGE SCALE GENOMIC DNA]</scope>
    <source>
        <strain evidence="5 6">NF 2-5-3</strain>
    </source>
</reference>
<dbReference type="Gene3D" id="3.90.850.10">
    <property type="entry name" value="Fumarylacetoacetase-like, C-terminal domain"/>
    <property type="match status" value="1"/>
</dbReference>
<keyword evidence="5" id="KW-0378">Hydrolase</keyword>
<dbReference type="SUPFAM" id="SSF56529">
    <property type="entry name" value="FAH"/>
    <property type="match status" value="1"/>
</dbReference>
<dbReference type="InterPro" id="IPR051121">
    <property type="entry name" value="FAH"/>
</dbReference>
<organism evidence="5 6">
    <name type="scientific">Paraburkholderia azotifigens</name>
    <dbReference type="NCBI Taxonomy" id="2057004"/>
    <lineage>
        <taxon>Bacteria</taxon>
        <taxon>Pseudomonadati</taxon>
        <taxon>Pseudomonadota</taxon>
        <taxon>Betaproteobacteria</taxon>
        <taxon>Burkholderiales</taxon>
        <taxon>Burkholderiaceae</taxon>
        <taxon>Paraburkholderia</taxon>
    </lineage>
</organism>
<dbReference type="InterPro" id="IPR011234">
    <property type="entry name" value="Fumarylacetoacetase-like_C"/>
</dbReference>
<dbReference type="Proteomes" id="UP001481677">
    <property type="component" value="Unassembled WGS sequence"/>
</dbReference>
<protein>
    <submittedName>
        <fullName evidence="5">Fumarylacetoacetate hydrolase family protein</fullName>
    </submittedName>
</protein>
<comment type="caution">
    <text evidence="5">The sequence shown here is derived from an EMBL/GenBank/DDBJ whole genome shotgun (WGS) entry which is preliminary data.</text>
</comment>
<keyword evidence="7" id="KW-1185">Reference proteome</keyword>
<sequence>MNASTSSNVANYLPHDLDRALLIGRVWRKTDAYEGPSVVAVRNGDVFDITSSAPTTADLLERDDAPDIARNAPGERLCSAAELIAASLSNDESAKLRLLAPCDVQPIKACGVTFAVSLIERVIEEQAGGDPAKAEEVRQTIASVIGTDLSKVKPGSEAAARLKAELERRGAWSQYMEVGIGPDAEVFSKSQAMSSVGFGADVGLLAASTWNNPEPEIVLAVNSKGVIAGAALGNDVNLRDIEGRSALLLGKCKDNNGSCSIGPFVRLFDGDFTLHSVRRASVSLRVEGVDDGFLLEGVSHMSEISRDPADLVAQTCGRHHQYPDGFMLFLGTMFSPIKDRDTKGGGFTHHLGDVVTISTPQLGALRNTVQLCTEITPWTFGVRALYANLASRGLIG</sequence>
<accession>A0A5C6VCM3</accession>
<dbReference type="PANTHER" id="PTHR42796">
    <property type="entry name" value="FUMARYLACETOACETATE HYDROLASE DOMAIN-CONTAINING PROTEIN 2A-RELATED"/>
    <property type="match status" value="1"/>
</dbReference>
<evidence type="ECO:0000313" key="4">
    <source>
        <dbReference type="EMBL" id="MEM5342987.1"/>
    </source>
</evidence>
<evidence type="ECO:0000313" key="7">
    <source>
        <dbReference type="Proteomes" id="UP001481677"/>
    </source>
</evidence>
<evidence type="ECO:0000313" key="5">
    <source>
        <dbReference type="EMBL" id="TXC82750.1"/>
    </source>
</evidence>
<name>A0A5C6VCM3_9BURK</name>
<reference evidence="4 7" key="3">
    <citation type="submission" date="2024-01" db="EMBL/GenBank/DDBJ databases">
        <title>The diversity of rhizobia nodulating Mimosa spp. in eleven states of Brazil covering several biomes is determined by host plant, location, and edaphic factors.</title>
        <authorList>
            <person name="Rouws L."/>
            <person name="Barauna A."/>
            <person name="Beukes C."/>
            <person name="De Faria S.M."/>
            <person name="Gross E."/>
            <person name="Dos Reis Junior F.B."/>
            <person name="Simon M."/>
            <person name="Maluk M."/>
            <person name="Odee D.W."/>
            <person name="Kenicer G."/>
            <person name="Young J.P.W."/>
            <person name="Reis V.M."/>
            <person name="Zilli J."/>
            <person name="James E.K."/>
        </authorList>
    </citation>
    <scope>NUCLEOTIDE SEQUENCE [LARGE SCALE GENOMIC DNA]</scope>
    <source>
        <strain evidence="4 7">JPY530</strain>
    </source>
</reference>
<dbReference type="GO" id="GO:0044281">
    <property type="term" value="P:small molecule metabolic process"/>
    <property type="evidence" value="ECO:0007669"/>
    <property type="project" value="UniProtKB-ARBA"/>
</dbReference>
<evidence type="ECO:0000313" key="6">
    <source>
        <dbReference type="Proteomes" id="UP000321776"/>
    </source>
</evidence>
<dbReference type="Proteomes" id="UP000321776">
    <property type="component" value="Unassembled WGS sequence"/>
</dbReference>
<dbReference type="GO" id="GO:0046872">
    <property type="term" value="F:metal ion binding"/>
    <property type="evidence" value="ECO:0007669"/>
    <property type="project" value="UniProtKB-KW"/>
</dbReference>
<dbReference type="AlphaFoldDB" id="A0A5C6VCM3"/>
<evidence type="ECO:0000256" key="2">
    <source>
        <dbReference type="ARBA" id="ARBA00022723"/>
    </source>
</evidence>
<dbReference type="EMBL" id="JAZHGA010000020">
    <property type="protein sequence ID" value="MEM5342987.1"/>
    <property type="molecule type" value="Genomic_DNA"/>
</dbReference>
<dbReference type="RefSeq" id="WP_147235354.1">
    <property type="nucleotide sequence ID" value="NZ_JAZHFZ010000020.1"/>
</dbReference>
<dbReference type="InterPro" id="IPR036663">
    <property type="entry name" value="Fumarylacetoacetase_C_sf"/>
</dbReference>
<dbReference type="Pfam" id="PF01557">
    <property type="entry name" value="FAA_hydrolase"/>
    <property type="match status" value="1"/>
</dbReference>
<evidence type="ECO:0000256" key="1">
    <source>
        <dbReference type="ARBA" id="ARBA00010211"/>
    </source>
</evidence>
<keyword evidence="2" id="KW-0479">Metal-binding</keyword>
<comment type="similarity">
    <text evidence="1">Belongs to the FAH family.</text>
</comment>
<feature type="domain" description="Fumarylacetoacetase-like C-terminal" evidence="3">
    <location>
        <begin position="223"/>
        <end position="370"/>
    </location>
</feature>
<reference evidence="5" key="2">
    <citation type="submission" date="2019-08" db="EMBL/GenBank/DDBJ databases">
        <authorList>
            <person name="Im W.-T."/>
        </authorList>
    </citation>
    <scope>NUCLEOTIDE SEQUENCE</scope>
    <source>
        <strain evidence="5">NF 2-5-3</strain>
    </source>
</reference>
<proteinExistence type="inferred from homology"/>
<dbReference type="EMBL" id="VOQS01000003">
    <property type="protein sequence ID" value="TXC82750.1"/>
    <property type="molecule type" value="Genomic_DNA"/>
</dbReference>
<dbReference type="PANTHER" id="PTHR42796:SF7">
    <property type="entry name" value="2-DEHYDRO-3-DEOXY-D-ARABINONATE DEHYDRATASE"/>
    <property type="match status" value="1"/>
</dbReference>
<dbReference type="GO" id="GO:0016787">
    <property type="term" value="F:hydrolase activity"/>
    <property type="evidence" value="ECO:0007669"/>
    <property type="project" value="UniProtKB-KW"/>
</dbReference>